<feature type="domain" description="YdbS-like PH" evidence="2">
    <location>
        <begin position="74"/>
        <end position="149"/>
    </location>
</feature>
<dbReference type="EMBL" id="SOAW01000001">
    <property type="protein sequence ID" value="TDT34119.1"/>
    <property type="molecule type" value="Genomic_DNA"/>
</dbReference>
<evidence type="ECO:0000313" key="3">
    <source>
        <dbReference type="EMBL" id="TDT34119.1"/>
    </source>
</evidence>
<sequence length="171" mass="19195">MARRWLADGELEVITLRPHASSIWFPIVMLLLLALGLGAGLRAIAELVPELRWVLVGLVCVFGFVFVFRPLLRWRNTRYVLTTRRLLTRIGAFGRIVHDIPLAAISQVECRRGATGWLTGCGNLRIVTVDGFWLDLRKVPDVKRVRNAIHELGAESYARPLPPPHAAWATA</sequence>
<keyword evidence="4" id="KW-1185">Reference proteome</keyword>
<dbReference type="Proteomes" id="UP000295371">
    <property type="component" value="Unassembled WGS sequence"/>
</dbReference>
<dbReference type="AlphaFoldDB" id="A0A4R7JCE2"/>
<feature type="transmembrane region" description="Helical" evidence="1">
    <location>
        <begin position="51"/>
        <end position="72"/>
    </location>
</feature>
<evidence type="ECO:0000256" key="1">
    <source>
        <dbReference type="SAM" id="Phobius"/>
    </source>
</evidence>
<evidence type="ECO:0000313" key="4">
    <source>
        <dbReference type="Proteomes" id="UP000295371"/>
    </source>
</evidence>
<comment type="caution">
    <text evidence="3">The sequence shown here is derived from an EMBL/GenBank/DDBJ whole genome shotgun (WGS) entry which is preliminary data.</text>
</comment>
<keyword evidence="1" id="KW-1133">Transmembrane helix</keyword>
<dbReference type="InterPro" id="IPR005182">
    <property type="entry name" value="YdbS-like_PH"/>
</dbReference>
<dbReference type="Pfam" id="PF03703">
    <property type="entry name" value="bPH_2"/>
    <property type="match status" value="1"/>
</dbReference>
<keyword evidence="1" id="KW-0472">Membrane</keyword>
<evidence type="ECO:0000259" key="2">
    <source>
        <dbReference type="Pfam" id="PF03703"/>
    </source>
</evidence>
<accession>A0A4R7JCE2</accession>
<keyword evidence="1" id="KW-0812">Transmembrane</keyword>
<feature type="transmembrane region" description="Helical" evidence="1">
    <location>
        <begin position="21"/>
        <end position="45"/>
    </location>
</feature>
<gene>
    <name evidence="3" type="ORF">CLV29_1772</name>
</gene>
<name>A0A4R7JCE2_9ACTN</name>
<organism evidence="3 4">
    <name type="scientific">Naumannella halotolerans</name>
    <dbReference type="NCBI Taxonomy" id="993414"/>
    <lineage>
        <taxon>Bacteria</taxon>
        <taxon>Bacillati</taxon>
        <taxon>Actinomycetota</taxon>
        <taxon>Actinomycetes</taxon>
        <taxon>Propionibacteriales</taxon>
        <taxon>Propionibacteriaceae</taxon>
        <taxon>Naumannella</taxon>
    </lineage>
</organism>
<reference evidence="3 4" key="1">
    <citation type="submission" date="2019-03" db="EMBL/GenBank/DDBJ databases">
        <title>Genomic Encyclopedia of Archaeal and Bacterial Type Strains, Phase II (KMG-II): from individual species to whole genera.</title>
        <authorList>
            <person name="Goeker M."/>
        </authorList>
    </citation>
    <scope>NUCLEOTIDE SEQUENCE [LARGE SCALE GENOMIC DNA]</scope>
    <source>
        <strain evidence="3 4">DSM 24323</strain>
    </source>
</reference>
<proteinExistence type="predicted"/>
<dbReference type="RefSeq" id="WP_133754537.1">
    <property type="nucleotide sequence ID" value="NZ_SOAW01000001.1"/>
</dbReference>
<dbReference type="OrthoDB" id="4350422at2"/>
<protein>
    <submittedName>
        <fullName evidence="3">PH (Pleckstrin Homology) domain-containing protein</fullName>
    </submittedName>
</protein>